<dbReference type="RefSeq" id="WP_057780151.1">
    <property type="nucleotide sequence ID" value="NZ_AYYY01000061.1"/>
</dbReference>
<accession>A0A0R2A9X5</accession>
<feature type="transmembrane region" description="Helical" evidence="1">
    <location>
        <begin position="37"/>
        <end position="54"/>
    </location>
</feature>
<protein>
    <submittedName>
        <fullName evidence="2">Uncharacterized protein</fullName>
    </submittedName>
</protein>
<keyword evidence="1" id="KW-1133">Transmembrane helix</keyword>
<sequence>MSRELKHYTIWMILSFVIFGGTYYLSYIQIPGTSSRALFNALMFALVLYLWSLYSIYKQTKFCKFFLRFTIFTYSVGLLSILITTVNTKFNLLIGAIAVIGLMLNGYIFYKSKLIKKGQTL</sequence>
<comment type="caution">
    <text evidence="2">The sequence shown here is derived from an EMBL/GenBank/DDBJ whole genome shotgun (WGS) entry which is preliminary data.</text>
</comment>
<feature type="transmembrane region" description="Helical" evidence="1">
    <location>
        <begin position="66"/>
        <end position="86"/>
    </location>
</feature>
<organism evidence="2 3">
    <name type="scientific">Paucilactobacillus vaccinostercus DSM 20634</name>
    <dbReference type="NCBI Taxonomy" id="1423813"/>
    <lineage>
        <taxon>Bacteria</taxon>
        <taxon>Bacillati</taxon>
        <taxon>Bacillota</taxon>
        <taxon>Bacilli</taxon>
        <taxon>Lactobacillales</taxon>
        <taxon>Lactobacillaceae</taxon>
        <taxon>Paucilactobacillus</taxon>
    </lineage>
</organism>
<dbReference type="EMBL" id="AYYY01000061">
    <property type="protein sequence ID" value="KRM60859.1"/>
    <property type="molecule type" value="Genomic_DNA"/>
</dbReference>
<feature type="transmembrane region" description="Helical" evidence="1">
    <location>
        <begin position="7"/>
        <end position="25"/>
    </location>
</feature>
<proteinExistence type="predicted"/>
<feature type="transmembrane region" description="Helical" evidence="1">
    <location>
        <begin position="92"/>
        <end position="110"/>
    </location>
</feature>
<reference evidence="2 3" key="1">
    <citation type="journal article" date="2015" name="Genome Announc.">
        <title>Expanding the biotechnology potential of lactobacilli through comparative genomics of 213 strains and associated genera.</title>
        <authorList>
            <person name="Sun Z."/>
            <person name="Harris H.M."/>
            <person name="McCann A."/>
            <person name="Guo C."/>
            <person name="Argimon S."/>
            <person name="Zhang W."/>
            <person name="Yang X."/>
            <person name="Jeffery I.B."/>
            <person name="Cooney J.C."/>
            <person name="Kagawa T.F."/>
            <person name="Liu W."/>
            <person name="Song Y."/>
            <person name="Salvetti E."/>
            <person name="Wrobel A."/>
            <person name="Rasinkangas P."/>
            <person name="Parkhill J."/>
            <person name="Rea M.C."/>
            <person name="O'Sullivan O."/>
            <person name="Ritari J."/>
            <person name="Douillard F.P."/>
            <person name="Paul Ross R."/>
            <person name="Yang R."/>
            <person name="Briner A.E."/>
            <person name="Felis G.E."/>
            <person name="de Vos W.M."/>
            <person name="Barrangou R."/>
            <person name="Klaenhammer T.R."/>
            <person name="Caufield P.W."/>
            <person name="Cui Y."/>
            <person name="Zhang H."/>
            <person name="O'Toole P.W."/>
        </authorList>
    </citation>
    <scope>NUCLEOTIDE SEQUENCE [LARGE SCALE GENOMIC DNA]</scope>
    <source>
        <strain evidence="2 3">DSM 20634</strain>
    </source>
</reference>
<dbReference type="Proteomes" id="UP000051733">
    <property type="component" value="Unassembled WGS sequence"/>
</dbReference>
<name>A0A0R2A9X5_9LACO</name>
<evidence type="ECO:0000313" key="2">
    <source>
        <dbReference type="EMBL" id="KRM60859.1"/>
    </source>
</evidence>
<evidence type="ECO:0000313" key="3">
    <source>
        <dbReference type="Proteomes" id="UP000051733"/>
    </source>
</evidence>
<keyword evidence="3" id="KW-1185">Reference proteome</keyword>
<dbReference type="AlphaFoldDB" id="A0A0R2A9X5"/>
<gene>
    <name evidence="2" type="ORF">FC26_GL000344</name>
</gene>
<keyword evidence="1" id="KW-0812">Transmembrane</keyword>
<evidence type="ECO:0000256" key="1">
    <source>
        <dbReference type="SAM" id="Phobius"/>
    </source>
</evidence>
<keyword evidence="1" id="KW-0472">Membrane</keyword>
<dbReference type="PATRIC" id="fig|1423813.3.peg.352"/>
<dbReference type="STRING" id="1423813.FC26_GL000344"/>